<evidence type="ECO:0000256" key="5">
    <source>
        <dbReference type="ARBA" id="ARBA00022722"/>
    </source>
</evidence>
<sequence length="827" mass="96686">MIFYNAHQREEDRNFDYTLFLGAILHDIGKFYMRTENPDAKKNISKEYKAFYQAKGKNAPRHQEWGAFFVEHFLPESLKEVTSLVLYHHRPSSYQQLLISVADKISAKVDRKDLSEEAAGDDKSKYLISVLSQINLDEKKRDPKKAFYKLLKKRYEVEPPSEGFSTDAKNDYQNLWSEFSRKVNALRDGFGSSFDLEDFATAIYNLLRIYTYNIPSAFYYSQPDISLWAHSKSTAAIAFCLDRQLKKEVSQEDERRKVLEKINEKLLPGNEFEIKEDHYPYFCLVKGDVSGIQDFVFDTKMDGALKAFKAKSFYISFLLDTIARYILKEENMPICNLIYNGGGHFYLLMPRYFMDKLLQYQQKIDKILFSAHRGALSVLLEAAEVNLYHFAHNFGDCFDRVSRNIQRKKACKFKDVIEESKMEFFEPWEDYEQKCPHCGRKIEPKEDNSDFCSFCESFVDLGDKLMKSFFIIDSWRKEEEFSEFSNIHNVLKAFGRYIQFSNHYESVANTLILDRSRIEDLQRKQIEIERGQKGPKSGFESDFYEDLDISTHVPFKSEDERELMLIEDIAESAKGIKTWGIVRGDVDNLGDIFKKGLGDDNSISRIMTLSEEFSLFFGYYFNKLIKEQNGNIMVIYAGGDDFCILGQWDVLPQTAHRIYTEFRNFACHNPDVTLSMGFEIAPDKKYPIYRVAMVCGEHLEQAKEYERENGKKKDCFAFGANFVGWEEFEDLKKLKESIADLVGNQNVSKALINGIYAVCSLKNMADDQRELFKSWRFVYFMARLKERYKKHSAELESVLNKIIDKKTNILYKHSYLAARWAELELRR</sequence>
<evidence type="ECO:0000256" key="9">
    <source>
        <dbReference type="ARBA" id="ARBA00022839"/>
    </source>
</evidence>
<accession>A0A7C5Z5T8</accession>
<feature type="domain" description="GGDEF" evidence="13">
    <location>
        <begin position="577"/>
        <end position="719"/>
    </location>
</feature>
<keyword evidence="10" id="KW-0067">ATP-binding</keyword>
<evidence type="ECO:0000313" key="14">
    <source>
        <dbReference type="EMBL" id="HHS02916.1"/>
    </source>
</evidence>
<reference evidence="14" key="1">
    <citation type="journal article" date="2020" name="mSystems">
        <title>Genome- and Community-Level Interaction Insights into Carbon Utilization and Element Cycling Functions of Hydrothermarchaeota in Hydrothermal Sediment.</title>
        <authorList>
            <person name="Zhou Z."/>
            <person name="Liu Y."/>
            <person name="Xu W."/>
            <person name="Pan J."/>
            <person name="Luo Z.H."/>
            <person name="Li M."/>
        </authorList>
    </citation>
    <scope>NUCLEOTIDE SEQUENCE [LARGE SCALE GENOMIC DNA]</scope>
    <source>
        <strain evidence="14">SpSt-102</strain>
    </source>
</reference>
<keyword evidence="7" id="KW-0255">Endonuclease</keyword>
<evidence type="ECO:0000256" key="8">
    <source>
        <dbReference type="ARBA" id="ARBA00022801"/>
    </source>
</evidence>
<dbReference type="InterPro" id="IPR013408">
    <property type="entry name" value="Cas10/Csm1"/>
</dbReference>
<keyword evidence="5" id="KW-0540">Nuclease</keyword>
<keyword evidence="6" id="KW-0547">Nucleotide-binding</keyword>
<protein>
    <recommendedName>
        <fullName evidence="3">CRISPR system single-strand-specific deoxyribonuclease Cas10/Csm1 (subtype III-A)</fullName>
    </recommendedName>
    <alternativeName>
        <fullName evidence="12">Cyclic oligoadenylate synthase</fullName>
    </alternativeName>
</protein>
<dbReference type="Pfam" id="PF22335">
    <property type="entry name" value="Cas10-Cmr2_palm2"/>
    <property type="match status" value="1"/>
</dbReference>
<dbReference type="InterPro" id="IPR000160">
    <property type="entry name" value="GGDEF_dom"/>
</dbReference>
<keyword evidence="8" id="KW-0378">Hydrolase</keyword>
<gene>
    <name evidence="14" type="primary">cas10</name>
    <name evidence="14" type="ORF">ENL71_10735</name>
</gene>
<dbReference type="GO" id="GO:0051607">
    <property type="term" value="P:defense response to virus"/>
    <property type="evidence" value="ECO:0007669"/>
    <property type="project" value="UniProtKB-KW"/>
</dbReference>
<evidence type="ECO:0000256" key="4">
    <source>
        <dbReference type="ARBA" id="ARBA00022679"/>
    </source>
</evidence>
<dbReference type="InterPro" id="IPR041062">
    <property type="entry name" value="Csm1_B"/>
</dbReference>
<dbReference type="InterPro" id="IPR043128">
    <property type="entry name" value="Rev_trsase/Diguanyl_cyclase"/>
</dbReference>
<dbReference type="PANTHER" id="PTHR36528">
    <property type="entry name" value="CRISPR SYSTEM SINGLE-STRAND-SPECIFIC DEOXYRIBONUCLEASE CAS10/CSM1 (SUBTYPE III-A)"/>
    <property type="match status" value="1"/>
</dbReference>
<evidence type="ECO:0000256" key="1">
    <source>
        <dbReference type="ARBA" id="ARBA00001968"/>
    </source>
</evidence>
<evidence type="ECO:0000256" key="2">
    <source>
        <dbReference type="ARBA" id="ARBA00005700"/>
    </source>
</evidence>
<comment type="cofactor">
    <cofactor evidence="1">
        <name>a divalent metal cation</name>
        <dbReference type="ChEBI" id="CHEBI:60240"/>
    </cofactor>
</comment>
<dbReference type="Gene3D" id="3.30.70.270">
    <property type="match status" value="1"/>
</dbReference>
<dbReference type="Gene3D" id="1.10.3210.10">
    <property type="entry name" value="Hypothetical protein af1432"/>
    <property type="match status" value="1"/>
</dbReference>
<dbReference type="Pfam" id="PF18211">
    <property type="entry name" value="Csm1_B"/>
    <property type="match status" value="1"/>
</dbReference>
<evidence type="ECO:0000256" key="3">
    <source>
        <dbReference type="ARBA" id="ARBA00014333"/>
    </source>
</evidence>
<dbReference type="GO" id="GO:0004527">
    <property type="term" value="F:exonuclease activity"/>
    <property type="evidence" value="ECO:0007669"/>
    <property type="project" value="UniProtKB-KW"/>
</dbReference>
<evidence type="ECO:0000256" key="7">
    <source>
        <dbReference type="ARBA" id="ARBA00022759"/>
    </source>
</evidence>
<dbReference type="GO" id="GO:0016740">
    <property type="term" value="F:transferase activity"/>
    <property type="evidence" value="ECO:0007669"/>
    <property type="project" value="UniProtKB-KW"/>
</dbReference>
<keyword evidence="11" id="KW-0051">Antiviral defense</keyword>
<comment type="similarity">
    <text evidence="2">Belongs to the CRISPR-associated Cas10/Csm1 family.</text>
</comment>
<dbReference type="AlphaFoldDB" id="A0A7C5Z5T8"/>
<dbReference type="PANTHER" id="PTHR36528:SF1">
    <property type="entry name" value="CRISPR SYSTEM SINGLE-STRAND-SPECIFIC DEOXYRIBONUCLEASE CAS10_CSM1 (SUBTYPE III-A)"/>
    <property type="match status" value="1"/>
</dbReference>
<dbReference type="GO" id="GO:0005524">
    <property type="term" value="F:ATP binding"/>
    <property type="evidence" value="ECO:0007669"/>
    <property type="project" value="UniProtKB-KW"/>
</dbReference>
<keyword evidence="9" id="KW-0269">Exonuclease</keyword>
<name>A0A7C5Z5T8_9FIRM</name>
<keyword evidence="4" id="KW-0808">Transferase</keyword>
<dbReference type="EMBL" id="DRUZ01000123">
    <property type="protein sequence ID" value="HHS02916.1"/>
    <property type="molecule type" value="Genomic_DNA"/>
</dbReference>
<dbReference type="GO" id="GO:0004519">
    <property type="term" value="F:endonuclease activity"/>
    <property type="evidence" value="ECO:0007669"/>
    <property type="project" value="UniProtKB-KW"/>
</dbReference>
<dbReference type="Pfam" id="PF01966">
    <property type="entry name" value="HD"/>
    <property type="match status" value="1"/>
</dbReference>
<dbReference type="NCBIfam" id="TIGR02578">
    <property type="entry name" value="cas_TM1811_Csm1"/>
    <property type="match status" value="1"/>
</dbReference>
<evidence type="ECO:0000256" key="12">
    <source>
        <dbReference type="ARBA" id="ARBA00032922"/>
    </source>
</evidence>
<dbReference type="InterPro" id="IPR052117">
    <property type="entry name" value="Cas10/Csm1_subtype-III-A"/>
</dbReference>
<dbReference type="PROSITE" id="PS50887">
    <property type="entry name" value="GGDEF"/>
    <property type="match status" value="1"/>
</dbReference>
<evidence type="ECO:0000259" key="13">
    <source>
        <dbReference type="PROSITE" id="PS50887"/>
    </source>
</evidence>
<evidence type="ECO:0000256" key="6">
    <source>
        <dbReference type="ARBA" id="ARBA00022741"/>
    </source>
</evidence>
<dbReference type="InterPro" id="IPR054767">
    <property type="entry name" value="Cas10-Cmr2_palm2"/>
</dbReference>
<organism evidence="14">
    <name type="scientific">Caldicellulosiruptor owensensis</name>
    <dbReference type="NCBI Taxonomy" id="55205"/>
    <lineage>
        <taxon>Bacteria</taxon>
        <taxon>Bacillati</taxon>
        <taxon>Bacillota</taxon>
        <taxon>Bacillota incertae sedis</taxon>
        <taxon>Caldicellulosiruptorales</taxon>
        <taxon>Caldicellulosiruptoraceae</taxon>
        <taxon>Caldicellulosiruptor</taxon>
    </lineage>
</organism>
<proteinExistence type="inferred from homology"/>
<dbReference type="SUPFAM" id="SSF109604">
    <property type="entry name" value="HD-domain/PDEase-like"/>
    <property type="match status" value="1"/>
</dbReference>
<comment type="caution">
    <text evidence="14">The sequence shown here is derived from an EMBL/GenBank/DDBJ whole genome shotgun (WGS) entry which is preliminary data.</text>
</comment>
<evidence type="ECO:0000256" key="10">
    <source>
        <dbReference type="ARBA" id="ARBA00022840"/>
    </source>
</evidence>
<evidence type="ECO:0000256" key="11">
    <source>
        <dbReference type="ARBA" id="ARBA00023118"/>
    </source>
</evidence>
<dbReference type="InterPro" id="IPR006674">
    <property type="entry name" value="HD_domain"/>
</dbReference>